<organism evidence="2 3">
    <name type="scientific">Chrysochromulina tobinii</name>
    <dbReference type="NCBI Taxonomy" id="1460289"/>
    <lineage>
        <taxon>Eukaryota</taxon>
        <taxon>Haptista</taxon>
        <taxon>Haptophyta</taxon>
        <taxon>Prymnesiophyceae</taxon>
        <taxon>Prymnesiales</taxon>
        <taxon>Chrysochromulinaceae</taxon>
        <taxon>Chrysochromulina</taxon>
    </lineage>
</organism>
<feature type="transmembrane region" description="Helical" evidence="1">
    <location>
        <begin position="177"/>
        <end position="197"/>
    </location>
</feature>
<sequence>MGLVAALLSVSTGLVSPLRIPPSWVWLSAPAAALYCMLLAHGISGWLGSIPLASPPETSTWVIVGQFTCSMLVLQSLMVMWLCSQGPKAQVMHILNLPAGIMVLAWIYLFRKLVLTPQTIESDVLGLTLYPEHFILWLGSTSMQCLFWAQLHHIEVTQRSLSGDRTGRTGTSVPRGFPVPATALLLAQILMWTGLLGSLDYGPCGAATLVPNYVLISICCGTFYFLLRLATRPLRLCEDAFAARGARRISFQFRMVRMYVYMTWHAFPAVWAAAAYGRLDSNGRESLFVLCDRYIDLMASDCL</sequence>
<dbReference type="AlphaFoldDB" id="A0A0M0JI01"/>
<feature type="transmembrane region" description="Helical" evidence="1">
    <location>
        <begin position="258"/>
        <end position="277"/>
    </location>
</feature>
<gene>
    <name evidence="2" type="ORF">Ctob_005997</name>
</gene>
<proteinExistence type="predicted"/>
<dbReference type="EMBL" id="JWZX01002879">
    <property type="protein sequence ID" value="KOO26236.1"/>
    <property type="molecule type" value="Genomic_DNA"/>
</dbReference>
<evidence type="ECO:0000313" key="3">
    <source>
        <dbReference type="Proteomes" id="UP000037460"/>
    </source>
</evidence>
<keyword evidence="3" id="KW-1185">Reference proteome</keyword>
<name>A0A0M0JI01_9EUKA</name>
<dbReference type="Gene3D" id="1.20.1070.10">
    <property type="entry name" value="Rhodopsin 7-helix transmembrane proteins"/>
    <property type="match status" value="1"/>
</dbReference>
<feature type="transmembrane region" description="Helical" evidence="1">
    <location>
        <begin position="209"/>
        <end position="227"/>
    </location>
</feature>
<comment type="caution">
    <text evidence="2">The sequence shown here is derived from an EMBL/GenBank/DDBJ whole genome shotgun (WGS) entry which is preliminary data.</text>
</comment>
<protein>
    <submittedName>
        <fullName evidence="2">Uncharacterized protein</fullName>
    </submittedName>
</protein>
<feature type="transmembrane region" description="Helical" evidence="1">
    <location>
        <begin position="61"/>
        <end position="82"/>
    </location>
</feature>
<reference evidence="3" key="1">
    <citation type="journal article" date="2015" name="PLoS Genet.">
        <title>Genome Sequence and Transcriptome Analyses of Chrysochromulina tobin: Metabolic Tools for Enhanced Algal Fitness in the Prominent Order Prymnesiales (Haptophyceae).</title>
        <authorList>
            <person name="Hovde B.T."/>
            <person name="Deodato C.R."/>
            <person name="Hunsperger H.M."/>
            <person name="Ryken S.A."/>
            <person name="Yost W."/>
            <person name="Jha R.K."/>
            <person name="Patterson J."/>
            <person name="Monnat R.J. Jr."/>
            <person name="Barlow S.B."/>
            <person name="Starkenburg S.R."/>
            <person name="Cattolico R.A."/>
        </authorList>
    </citation>
    <scope>NUCLEOTIDE SEQUENCE</scope>
    <source>
        <strain evidence="3">CCMP291</strain>
    </source>
</reference>
<keyword evidence="1" id="KW-1133">Transmembrane helix</keyword>
<keyword evidence="1" id="KW-0812">Transmembrane</keyword>
<feature type="transmembrane region" description="Helical" evidence="1">
    <location>
        <begin position="94"/>
        <end position="114"/>
    </location>
</feature>
<keyword evidence="1" id="KW-0472">Membrane</keyword>
<accession>A0A0M0JI01</accession>
<evidence type="ECO:0000256" key="1">
    <source>
        <dbReference type="SAM" id="Phobius"/>
    </source>
</evidence>
<dbReference type="Proteomes" id="UP000037460">
    <property type="component" value="Unassembled WGS sequence"/>
</dbReference>
<evidence type="ECO:0000313" key="2">
    <source>
        <dbReference type="EMBL" id="KOO26236.1"/>
    </source>
</evidence>